<dbReference type="Pfam" id="PF04722">
    <property type="entry name" value="Ssu72"/>
    <property type="match status" value="1"/>
</dbReference>
<reference evidence="10" key="1">
    <citation type="submission" date="2021-01" db="EMBL/GenBank/DDBJ databases">
        <authorList>
            <person name="Corre E."/>
            <person name="Pelletier E."/>
            <person name="Niang G."/>
            <person name="Scheremetjew M."/>
            <person name="Finn R."/>
            <person name="Kale V."/>
            <person name="Holt S."/>
            <person name="Cochrane G."/>
            <person name="Meng A."/>
            <person name="Brown T."/>
            <person name="Cohen L."/>
        </authorList>
    </citation>
    <scope>NUCLEOTIDE SEQUENCE</scope>
    <source>
        <strain evidence="10">CCMP 769</strain>
    </source>
</reference>
<evidence type="ECO:0000256" key="7">
    <source>
        <dbReference type="ARBA" id="ARBA00047761"/>
    </source>
</evidence>
<proteinExistence type="inferred from homology"/>
<evidence type="ECO:0000256" key="6">
    <source>
        <dbReference type="ARBA" id="ARBA00023242"/>
    </source>
</evidence>
<evidence type="ECO:0000256" key="2">
    <source>
        <dbReference type="ARBA" id="ARBA00008978"/>
    </source>
</evidence>
<keyword evidence="4 9" id="KW-0378">Hydrolase</keyword>
<dbReference type="PANTHER" id="PTHR20383">
    <property type="entry name" value="RNA POLYMERASE II SUBUNIT A C-TERMINAL DOMAIN PHOSPHATASE"/>
    <property type="match status" value="1"/>
</dbReference>
<evidence type="ECO:0000256" key="4">
    <source>
        <dbReference type="ARBA" id="ARBA00022801"/>
    </source>
</evidence>
<evidence type="ECO:0000256" key="1">
    <source>
        <dbReference type="ARBA" id="ARBA00004123"/>
    </source>
</evidence>
<dbReference type="GO" id="GO:0031124">
    <property type="term" value="P:mRNA 3'-end processing"/>
    <property type="evidence" value="ECO:0007669"/>
    <property type="project" value="UniProtKB-ARBA"/>
</dbReference>
<keyword evidence="5 9" id="KW-0904">Protein phosphatase</keyword>
<keyword evidence="3 9" id="KW-0507">mRNA processing</keyword>
<dbReference type="FunFam" id="3.40.50.2300:FF:000039">
    <property type="entry name" value="RNA polymerase II subunit A C-terminal domain phosphatase"/>
    <property type="match status" value="1"/>
</dbReference>
<name>A0A7S3EE68_9RHOD</name>
<dbReference type="EC" id="3.1.3.16" evidence="9"/>
<comment type="function">
    <text evidence="9">Protein phosphatase that catalyzes the dephosphorylation of the C-terminal domain of RNA polymerase II. Plays a role in RNA processing and termination.</text>
</comment>
<dbReference type="InterPro" id="IPR006811">
    <property type="entry name" value="RNA_pol_II_suA"/>
</dbReference>
<evidence type="ECO:0000313" key="10">
    <source>
        <dbReference type="EMBL" id="CAE0048354.1"/>
    </source>
</evidence>
<evidence type="ECO:0000256" key="5">
    <source>
        <dbReference type="ARBA" id="ARBA00022912"/>
    </source>
</evidence>
<dbReference type="GO" id="GO:0005634">
    <property type="term" value="C:nucleus"/>
    <property type="evidence" value="ECO:0007669"/>
    <property type="project" value="UniProtKB-SubCell"/>
</dbReference>
<gene>
    <name evidence="10" type="ORF">RMAR00112_LOCUS16343</name>
</gene>
<dbReference type="Gene3D" id="3.40.50.2300">
    <property type="match status" value="2"/>
</dbReference>
<protein>
    <recommendedName>
        <fullName evidence="9">RNA polymerase II subunit A C-terminal domain phosphatase SSU72</fullName>
        <shortName evidence="9">CTD phosphatase SSU72</shortName>
        <ecNumber evidence="9">3.1.3.16</ecNumber>
    </recommendedName>
</protein>
<dbReference type="GO" id="GO:0008420">
    <property type="term" value="F:RNA polymerase II CTD heptapeptide repeat phosphatase activity"/>
    <property type="evidence" value="ECO:0007669"/>
    <property type="project" value="UniProtKB-ARBA"/>
</dbReference>
<comment type="catalytic activity">
    <reaction evidence="7 9">
        <text>O-phospho-L-seryl-[protein] + H2O = L-seryl-[protein] + phosphate</text>
        <dbReference type="Rhea" id="RHEA:20629"/>
        <dbReference type="Rhea" id="RHEA-COMP:9863"/>
        <dbReference type="Rhea" id="RHEA-COMP:11604"/>
        <dbReference type="ChEBI" id="CHEBI:15377"/>
        <dbReference type="ChEBI" id="CHEBI:29999"/>
        <dbReference type="ChEBI" id="CHEBI:43474"/>
        <dbReference type="ChEBI" id="CHEBI:83421"/>
        <dbReference type="EC" id="3.1.3.16"/>
    </reaction>
</comment>
<dbReference type="EMBL" id="HBHW01021141">
    <property type="protein sequence ID" value="CAE0048354.1"/>
    <property type="molecule type" value="Transcribed_RNA"/>
</dbReference>
<accession>A0A7S3EE68</accession>
<comment type="subcellular location">
    <subcellularLocation>
        <location evidence="1 9">Nucleus</location>
    </subcellularLocation>
</comment>
<dbReference type="AlphaFoldDB" id="A0A7S3EE68"/>
<sequence length="194" mass="22266">MEHRSLRFGCVCASNQNRSMEAHDLFLKNGFNVKSYGTGSSVKLPGQSIHQPNVYGFNTPYQTMLEDLEAQDKDLYVQNGVLRMLKRNSNIKRAPERFQETSEKFDVIITFEDRVFEAVLDHFNSKRSITFEMAHVVNLEVNDTHAHAAIGAKYALEFAMVMSSLRNLEDEFEEALSRFADSSNSPMKFSIQYY</sequence>
<keyword evidence="6 9" id="KW-0539">Nucleus</keyword>
<comment type="catalytic activity">
    <reaction evidence="8 9">
        <text>O-phospho-L-threonyl-[protein] + H2O = L-threonyl-[protein] + phosphate</text>
        <dbReference type="Rhea" id="RHEA:47004"/>
        <dbReference type="Rhea" id="RHEA-COMP:11060"/>
        <dbReference type="Rhea" id="RHEA-COMP:11605"/>
        <dbReference type="ChEBI" id="CHEBI:15377"/>
        <dbReference type="ChEBI" id="CHEBI:30013"/>
        <dbReference type="ChEBI" id="CHEBI:43474"/>
        <dbReference type="ChEBI" id="CHEBI:61977"/>
        <dbReference type="EC" id="3.1.3.16"/>
    </reaction>
</comment>
<evidence type="ECO:0000256" key="3">
    <source>
        <dbReference type="ARBA" id="ARBA00022664"/>
    </source>
</evidence>
<evidence type="ECO:0000256" key="8">
    <source>
        <dbReference type="ARBA" id="ARBA00048336"/>
    </source>
</evidence>
<evidence type="ECO:0000256" key="9">
    <source>
        <dbReference type="RuleBase" id="RU369031"/>
    </source>
</evidence>
<comment type="similarity">
    <text evidence="2 9">Belongs to the SSU72 phosphatase family.</text>
</comment>
<organism evidence="10">
    <name type="scientific">Rhodosorus marinus</name>
    <dbReference type="NCBI Taxonomy" id="101924"/>
    <lineage>
        <taxon>Eukaryota</taxon>
        <taxon>Rhodophyta</taxon>
        <taxon>Stylonematophyceae</taxon>
        <taxon>Stylonematales</taxon>
        <taxon>Stylonemataceae</taxon>
        <taxon>Rhodosorus</taxon>
    </lineage>
</organism>